<evidence type="ECO:0000256" key="6">
    <source>
        <dbReference type="RuleBase" id="RU000461"/>
    </source>
</evidence>
<keyword evidence="5 6" id="KW-0349">Heme</keyword>
<dbReference type="AlphaFoldDB" id="A0A1L7XKG7"/>
<evidence type="ECO:0000256" key="1">
    <source>
        <dbReference type="ARBA" id="ARBA00001971"/>
    </source>
</evidence>
<keyword evidence="4 5" id="KW-0408">Iron</keyword>
<protein>
    <recommendedName>
        <fullName evidence="10">Pisatin demethylase cytochrome P450</fullName>
    </recommendedName>
</protein>
<evidence type="ECO:0000256" key="3">
    <source>
        <dbReference type="ARBA" id="ARBA00022723"/>
    </source>
</evidence>
<keyword evidence="7" id="KW-0472">Membrane</keyword>
<dbReference type="GO" id="GO:0004497">
    <property type="term" value="F:monooxygenase activity"/>
    <property type="evidence" value="ECO:0007669"/>
    <property type="project" value="UniProtKB-KW"/>
</dbReference>
<dbReference type="GO" id="GO:0020037">
    <property type="term" value="F:heme binding"/>
    <property type="evidence" value="ECO:0007669"/>
    <property type="project" value="InterPro"/>
</dbReference>
<dbReference type="PRINTS" id="PR00385">
    <property type="entry name" value="P450"/>
</dbReference>
<keyword evidence="7" id="KW-1133">Transmembrane helix</keyword>
<evidence type="ECO:0000256" key="5">
    <source>
        <dbReference type="PIRSR" id="PIRSR602401-1"/>
    </source>
</evidence>
<dbReference type="InterPro" id="IPR017972">
    <property type="entry name" value="Cyt_P450_CS"/>
</dbReference>
<dbReference type="InterPro" id="IPR001128">
    <property type="entry name" value="Cyt_P450"/>
</dbReference>
<dbReference type="InterPro" id="IPR036396">
    <property type="entry name" value="Cyt_P450_sf"/>
</dbReference>
<evidence type="ECO:0000313" key="8">
    <source>
        <dbReference type="EMBL" id="CZR65555.1"/>
    </source>
</evidence>
<proteinExistence type="inferred from homology"/>
<dbReference type="InterPro" id="IPR002401">
    <property type="entry name" value="Cyt_P450_E_grp-I"/>
</dbReference>
<name>A0A1L7XKG7_9HELO</name>
<dbReference type="GO" id="GO:0016705">
    <property type="term" value="F:oxidoreductase activity, acting on paired donors, with incorporation or reduction of molecular oxygen"/>
    <property type="evidence" value="ECO:0007669"/>
    <property type="project" value="InterPro"/>
</dbReference>
<feature type="transmembrane region" description="Helical" evidence="7">
    <location>
        <begin position="20"/>
        <end position="41"/>
    </location>
</feature>
<keyword evidence="6" id="KW-0503">Monooxygenase</keyword>
<dbReference type="Pfam" id="PF00067">
    <property type="entry name" value="p450"/>
    <property type="match status" value="1"/>
</dbReference>
<dbReference type="InterPro" id="IPR050121">
    <property type="entry name" value="Cytochrome_P450_monoxygenase"/>
</dbReference>
<dbReference type="Gene3D" id="1.10.630.10">
    <property type="entry name" value="Cytochrome P450"/>
    <property type="match status" value="1"/>
</dbReference>
<dbReference type="PANTHER" id="PTHR24305:SF232">
    <property type="entry name" value="P450, PUTATIVE (EUROFUNG)-RELATED"/>
    <property type="match status" value="1"/>
</dbReference>
<comment type="similarity">
    <text evidence="2 6">Belongs to the cytochrome P450 family.</text>
</comment>
<evidence type="ECO:0000256" key="7">
    <source>
        <dbReference type="SAM" id="Phobius"/>
    </source>
</evidence>
<dbReference type="EMBL" id="FJOG01000031">
    <property type="protein sequence ID" value="CZR65555.1"/>
    <property type="molecule type" value="Genomic_DNA"/>
</dbReference>
<gene>
    <name evidence="8" type="ORF">PAC_15455</name>
</gene>
<keyword evidence="6" id="KW-0560">Oxidoreductase</keyword>
<keyword evidence="3 5" id="KW-0479">Metal-binding</keyword>
<dbReference type="PROSITE" id="PS00086">
    <property type="entry name" value="CYTOCHROME_P450"/>
    <property type="match status" value="1"/>
</dbReference>
<comment type="cofactor">
    <cofactor evidence="1 5">
        <name>heme</name>
        <dbReference type="ChEBI" id="CHEBI:30413"/>
    </cofactor>
</comment>
<dbReference type="PANTHER" id="PTHR24305">
    <property type="entry name" value="CYTOCHROME P450"/>
    <property type="match status" value="1"/>
</dbReference>
<organism evidence="8 9">
    <name type="scientific">Phialocephala subalpina</name>
    <dbReference type="NCBI Taxonomy" id="576137"/>
    <lineage>
        <taxon>Eukaryota</taxon>
        <taxon>Fungi</taxon>
        <taxon>Dikarya</taxon>
        <taxon>Ascomycota</taxon>
        <taxon>Pezizomycotina</taxon>
        <taxon>Leotiomycetes</taxon>
        <taxon>Helotiales</taxon>
        <taxon>Mollisiaceae</taxon>
        <taxon>Phialocephala</taxon>
        <taxon>Phialocephala fortinii species complex</taxon>
    </lineage>
</organism>
<dbReference type="PRINTS" id="PR00463">
    <property type="entry name" value="EP450I"/>
</dbReference>
<evidence type="ECO:0000313" key="9">
    <source>
        <dbReference type="Proteomes" id="UP000184330"/>
    </source>
</evidence>
<dbReference type="Proteomes" id="UP000184330">
    <property type="component" value="Unassembled WGS sequence"/>
</dbReference>
<evidence type="ECO:0000256" key="4">
    <source>
        <dbReference type="ARBA" id="ARBA00023004"/>
    </source>
</evidence>
<keyword evidence="9" id="KW-1185">Reference proteome</keyword>
<dbReference type="OrthoDB" id="3934656at2759"/>
<sequence length="446" mass="49602">MTAHNLSFALPPMAQIGEQYLVILAAVALLFPCSILSYIVVTPYWRLSRVLTGDWHIDIVKLHEKYGNLVRISPNEVALNTPSAVQTIYGHTGQPWVKGEWYQAWWQPAMNHPFFAETNPAIHRDLRRRVSKAYSMSYILQMEHFIDPLVDDIRSKLTALSGQSVDMSQWTQYFAFDAVGELAFGKAFGFIENQCDFNGLLESVYVYMTSTASFGFMPSKLILENGNLFGGLIPFEKIVREKLTLSGEPDRSDLLRHFQSAKNADGTPMSPQDVFGESMNVVGAGADTTAISVRAILRYVCSNPRVLQKLQAEINNASATGALSDLPNFAEGNALPYFQAVIKEALRVFPAVGYQLPRVVPSGGTEIEGKFLPANATVSVNGWALHRNKSIFGEDADEFRPERWLEGYTKLMESCYASFGFGSRTCIGKNMALMEINKVEPPSLLL</sequence>
<accession>A0A1L7XKG7</accession>
<feature type="binding site" description="axial binding residue" evidence="5">
    <location>
        <position position="426"/>
    </location>
    <ligand>
        <name>heme</name>
        <dbReference type="ChEBI" id="CHEBI:30413"/>
    </ligand>
    <ligandPart>
        <name>Fe</name>
        <dbReference type="ChEBI" id="CHEBI:18248"/>
    </ligandPart>
</feature>
<dbReference type="CDD" id="cd11060">
    <property type="entry name" value="CYP57A1-like"/>
    <property type="match status" value="1"/>
</dbReference>
<evidence type="ECO:0008006" key="10">
    <source>
        <dbReference type="Google" id="ProtNLM"/>
    </source>
</evidence>
<dbReference type="SUPFAM" id="SSF48264">
    <property type="entry name" value="Cytochrome P450"/>
    <property type="match status" value="1"/>
</dbReference>
<reference evidence="8" key="1">
    <citation type="submission" date="2016-03" db="EMBL/GenBank/DDBJ databases">
        <authorList>
            <person name="Ploux O."/>
        </authorList>
    </citation>
    <scope>NUCLEOTIDE SEQUENCE [LARGE SCALE GENOMIC DNA]</scope>
    <source>
        <strain evidence="8">UAMH 11012</strain>
    </source>
</reference>
<dbReference type="GO" id="GO:0005506">
    <property type="term" value="F:iron ion binding"/>
    <property type="evidence" value="ECO:0007669"/>
    <property type="project" value="InterPro"/>
</dbReference>
<keyword evidence="7" id="KW-0812">Transmembrane</keyword>
<evidence type="ECO:0000256" key="2">
    <source>
        <dbReference type="ARBA" id="ARBA00010617"/>
    </source>
</evidence>
<dbReference type="STRING" id="576137.A0A1L7XKG7"/>